<dbReference type="GO" id="GO:0000272">
    <property type="term" value="P:polysaccharide catabolic process"/>
    <property type="evidence" value="ECO:0007669"/>
    <property type="project" value="UniProtKB-KW"/>
</dbReference>
<evidence type="ECO:0000313" key="3">
    <source>
        <dbReference type="Proteomes" id="UP000255534"/>
    </source>
</evidence>
<gene>
    <name evidence="2" type="ORF">NCTC5798_05204</name>
</gene>
<proteinExistence type="predicted"/>
<keyword evidence="1" id="KW-0119">Carbohydrate metabolism</keyword>
<sequence length="156" mass="17205">MATSKLIQGDTITETTHAANGFDPATSDDKISYTSARVAKPVYNKYKNSTTKPKVFGYYTDWSQYDSRLQGNMSQPGRGYDLTNVSPTAYDKLIFGFVGITGFRKIDTEDRDVVAEAAALCGKVKYEPTFLDPWATSSLISTSALMSAAGMWIRRL</sequence>
<evidence type="ECO:0000313" key="2">
    <source>
        <dbReference type="EMBL" id="SUG73909.1"/>
    </source>
</evidence>
<dbReference type="InterPro" id="IPR029070">
    <property type="entry name" value="Chitinase_insertion_sf"/>
</dbReference>
<evidence type="ECO:0000256" key="1">
    <source>
        <dbReference type="ARBA" id="ARBA00023326"/>
    </source>
</evidence>
<dbReference type="AlphaFoldDB" id="A0A379V0A5"/>
<dbReference type="Proteomes" id="UP000255534">
    <property type="component" value="Unassembled WGS sequence"/>
</dbReference>
<reference evidence="2 3" key="1">
    <citation type="submission" date="2018-06" db="EMBL/GenBank/DDBJ databases">
        <authorList>
            <consortium name="Pathogen Informatics"/>
            <person name="Doyle S."/>
        </authorList>
    </citation>
    <scope>NUCLEOTIDE SEQUENCE [LARGE SCALE GENOMIC DNA]</scope>
    <source>
        <strain evidence="2 3">NCTC5798</strain>
    </source>
</reference>
<organism evidence="2 3">
    <name type="scientific">Salmonella enterica I</name>
    <dbReference type="NCBI Taxonomy" id="59201"/>
    <lineage>
        <taxon>Bacteria</taxon>
        <taxon>Pseudomonadati</taxon>
        <taxon>Pseudomonadota</taxon>
        <taxon>Gammaproteobacteria</taxon>
        <taxon>Enterobacterales</taxon>
        <taxon>Enterobacteriaceae</taxon>
        <taxon>Salmonella</taxon>
    </lineage>
</organism>
<keyword evidence="1" id="KW-0624">Polysaccharide degradation</keyword>
<protein>
    <submittedName>
        <fullName evidence="2">Exochitinase</fullName>
    </submittedName>
</protein>
<dbReference type="SUPFAM" id="SSF51445">
    <property type="entry name" value="(Trans)glycosidases"/>
    <property type="match status" value="1"/>
</dbReference>
<dbReference type="InterPro" id="IPR017853">
    <property type="entry name" value="GH"/>
</dbReference>
<name>A0A379V0A5_SALET</name>
<dbReference type="EMBL" id="UGXK01000001">
    <property type="protein sequence ID" value="SUG73909.1"/>
    <property type="molecule type" value="Genomic_DNA"/>
</dbReference>
<dbReference type="Gene3D" id="3.10.50.10">
    <property type="match status" value="1"/>
</dbReference>
<accession>A0A379V0A5</accession>